<keyword evidence="1" id="KW-0433">Leucine-rich repeat</keyword>
<dbReference type="SMART" id="SM00255">
    <property type="entry name" value="TIR"/>
    <property type="match status" value="1"/>
</dbReference>
<dbReference type="GO" id="GO:0006952">
    <property type="term" value="P:defense response"/>
    <property type="evidence" value="ECO:0007669"/>
    <property type="project" value="UniProtKB-KW"/>
</dbReference>
<evidence type="ECO:0000313" key="7">
    <source>
        <dbReference type="Proteomes" id="UP001367508"/>
    </source>
</evidence>
<dbReference type="Pfam" id="PF01582">
    <property type="entry name" value="TIR"/>
    <property type="match status" value="1"/>
</dbReference>
<dbReference type="Proteomes" id="UP001367508">
    <property type="component" value="Unassembled WGS sequence"/>
</dbReference>
<dbReference type="PANTHER" id="PTHR11017">
    <property type="entry name" value="LEUCINE-RICH REPEAT-CONTAINING PROTEIN"/>
    <property type="match status" value="1"/>
</dbReference>
<dbReference type="InterPro" id="IPR027417">
    <property type="entry name" value="P-loop_NTPase"/>
</dbReference>
<dbReference type="Gene3D" id="1.10.8.430">
    <property type="entry name" value="Helical domain of apoptotic protease-activating factors"/>
    <property type="match status" value="1"/>
</dbReference>
<gene>
    <name evidence="6" type="ORF">VNO77_39368</name>
</gene>
<keyword evidence="7" id="KW-1185">Reference proteome</keyword>
<dbReference type="Pfam" id="PF00931">
    <property type="entry name" value="NB-ARC"/>
    <property type="match status" value="1"/>
</dbReference>
<dbReference type="FunFam" id="3.40.50.10140:FF:000007">
    <property type="entry name" value="Disease resistance protein (TIR-NBS-LRR class)"/>
    <property type="match status" value="1"/>
</dbReference>
<dbReference type="Pfam" id="PF23286">
    <property type="entry name" value="LRR_13"/>
    <property type="match status" value="1"/>
</dbReference>
<dbReference type="PRINTS" id="PR00364">
    <property type="entry name" value="DISEASERSIST"/>
</dbReference>
<dbReference type="InterPro" id="IPR044974">
    <property type="entry name" value="Disease_R_plants"/>
</dbReference>
<dbReference type="Gene3D" id="3.40.50.300">
    <property type="entry name" value="P-loop containing nucleotide triphosphate hydrolases"/>
    <property type="match status" value="1"/>
</dbReference>
<dbReference type="GO" id="GO:0007165">
    <property type="term" value="P:signal transduction"/>
    <property type="evidence" value="ECO:0007669"/>
    <property type="project" value="InterPro"/>
</dbReference>
<name>A0AAN9KD00_CANGL</name>
<keyword evidence="2" id="KW-0677">Repeat</keyword>
<dbReference type="InterPro" id="IPR058192">
    <property type="entry name" value="WHD_ROQ1-like"/>
</dbReference>
<dbReference type="InterPro" id="IPR035897">
    <property type="entry name" value="Toll_tir_struct_dom_sf"/>
</dbReference>
<comment type="caution">
    <text evidence="6">The sequence shown here is derived from an EMBL/GenBank/DDBJ whole genome shotgun (WGS) entry which is preliminary data.</text>
</comment>
<evidence type="ECO:0000256" key="1">
    <source>
        <dbReference type="ARBA" id="ARBA00022614"/>
    </source>
</evidence>
<organism evidence="6 7">
    <name type="scientific">Canavalia gladiata</name>
    <name type="common">Sword bean</name>
    <name type="synonym">Dolichos gladiatus</name>
    <dbReference type="NCBI Taxonomy" id="3824"/>
    <lineage>
        <taxon>Eukaryota</taxon>
        <taxon>Viridiplantae</taxon>
        <taxon>Streptophyta</taxon>
        <taxon>Embryophyta</taxon>
        <taxon>Tracheophyta</taxon>
        <taxon>Spermatophyta</taxon>
        <taxon>Magnoliopsida</taxon>
        <taxon>eudicotyledons</taxon>
        <taxon>Gunneridae</taxon>
        <taxon>Pentapetalae</taxon>
        <taxon>rosids</taxon>
        <taxon>fabids</taxon>
        <taxon>Fabales</taxon>
        <taxon>Fabaceae</taxon>
        <taxon>Papilionoideae</taxon>
        <taxon>50 kb inversion clade</taxon>
        <taxon>NPAAA clade</taxon>
        <taxon>indigoferoid/millettioid clade</taxon>
        <taxon>Phaseoleae</taxon>
        <taxon>Canavalia</taxon>
    </lineage>
</organism>
<proteinExistence type="predicted"/>
<reference evidence="6 7" key="1">
    <citation type="submission" date="2024-01" db="EMBL/GenBank/DDBJ databases">
        <title>The genomes of 5 underutilized Papilionoideae crops provide insights into root nodulation and disease resistanc.</title>
        <authorList>
            <person name="Jiang F."/>
        </authorList>
    </citation>
    <scope>NUCLEOTIDE SEQUENCE [LARGE SCALE GENOMIC DNA]</scope>
    <source>
        <strain evidence="6">LVBAO_FW01</strain>
        <tissue evidence="6">Leaves</tissue>
    </source>
</reference>
<evidence type="ECO:0000259" key="5">
    <source>
        <dbReference type="PROSITE" id="PS50104"/>
    </source>
</evidence>
<evidence type="ECO:0000256" key="3">
    <source>
        <dbReference type="ARBA" id="ARBA00022821"/>
    </source>
</evidence>
<dbReference type="SUPFAM" id="SSF52058">
    <property type="entry name" value="L domain-like"/>
    <property type="match status" value="1"/>
</dbReference>
<accession>A0AAN9KD00</accession>
<dbReference type="PROSITE" id="PS50104">
    <property type="entry name" value="TIR"/>
    <property type="match status" value="1"/>
</dbReference>
<protein>
    <recommendedName>
        <fullName evidence="5">TIR domain-containing protein</fullName>
    </recommendedName>
</protein>
<keyword evidence="4" id="KW-0520">NAD</keyword>
<dbReference type="SUPFAM" id="SSF52540">
    <property type="entry name" value="P-loop containing nucleoside triphosphate hydrolases"/>
    <property type="match status" value="1"/>
</dbReference>
<sequence length="1034" mass="118067">MKCSDSLGVWQLQFSSSQVMIKQAAPSLCSFTCEWTYDVFLSFRGEDTRHGFTGNLYNSLRQRGIHAFIDDEGLRRGEEITPALLKAIQESRIAIVVFSKNYASSAYCLDELVKILECLKMGGRLFWPVFYDVEPSLVRCQTGTYGEALAKREERFQDDNSKVQKWRKALHEAANLSGWHFQQGYELEYKFINKIVDEASKKINRTIVHVADHPVGLESSVVEVMSLLGFGSDVNMVGIYGIGGIGKTTIARAAYNMIADQFEGLCFLSDIREKAIDKHGLVQLQETLLSDILGEKDIKVGDVNRGIPIIKRRLQQKKILLILDDVDKLVQLKVLAGGYDWFGSGSKIIITTRDKQLLATHGVVKLHEVKQLDAEKACELFSWHAFKKNKVDPSYVHILNRAVFYACGLPLALEVIGSHLFGKSLDECNSALEKYERIPHKEILDILKVSYDGLEENEKGIFLDIACFLNTYNMGFVKQMLHAHGFHAEDGIRVLADKSLIKIDNSDCVRIHDLIQDMGREIVRQESVLEPSKGSRLWFDEDIVRVLEENMGTDKIEVVMLKVHGKKEVRWSGKAFKKMKNLKILVIGHAIFSTGPRYLPNSLRLLDWISYPSPSLPSDFYAKELEILHLPQSCLEFFQPLKRFVSLLSLKFEDCKFLAELPSLCEVPFLTHLSLDNCTNLVKVHDSVGFLDNLLFFSAKGCTQLEILVPCIKLASLVFLDLTGCLRLKSFPEVLGQMDQLKDIYLDKTGIDKLPHSIGNLVRLERLYLRQCSWLYQLPSSIHRLPNVEVITNYDQRGFQLFEGYYEDKEEVISEISPSTMVDYNNGMFIYLDLCFPYISLNNLIEVCSPNPREYRNFGFLFALLQAGGLNRYKYKPGSRTSSIHFWFRKKFPKIALCFSVEAYINRIWWVLDLEFSVFINGTKQFSSSCNYITGTWNKILWCDLQCKDEGVFSKHEWNQVEILSEVKYPTPCGERVMAAARNTIGSLNWSLIYVYEEGTSMGDVVLKNPKLHFPHFGIKPISRLPGCLYYQVV</sequence>
<dbReference type="InterPro" id="IPR042197">
    <property type="entry name" value="Apaf_helical"/>
</dbReference>
<dbReference type="AlphaFoldDB" id="A0AAN9KD00"/>
<evidence type="ECO:0000256" key="2">
    <source>
        <dbReference type="ARBA" id="ARBA00022737"/>
    </source>
</evidence>
<dbReference type="InterPro" id="IPR000157">
    <property type="entry name" value="TIR_dom"/>
</dbReference>
<evidence type="ECO:0000256" key="4">
    <source>
        <dbReference type="ARBA" id="ARBA00023027"/>
    </source>
</evidence>
<dbReference type="InterPro" id="IPR036390">
    <property type="entry name" value="WH_DNA-bd_sf"/>
</dbReference>
<dbReference type="InterPro" id="IPR002182">
    <property type="entry name" value="NB-ARC"/>
</dbReference>
<dbReference type="InterPro" id="IPR058546">
    <property type="entry name" value="RPS4B/Roq1-like_LRR"/>
</dbReference>
<feature type="domain" description="TIR" evidence="5">
    <location>
        <begin position="35"/>
        <end position="203"/>
    </location>
</feature>
<dbReference type="PANTHER" id="PTHR11017:SF455">
    <property type="entry name" value="NB-ARC DOMAIN PROTEIN"/>
    <property type="match status" value="1"/>
</dbReference>
<dbReference type="SUPFAM" id="SSF46785">
    <property type="entry name" value="Winged helix' DNA-binding domain"/>
    <property type="match status" value="1"/>
</dbReference>
<dbReference type="Gene3D" id="3.40.50.10140">
    <property type="entry name" value="Toll/interleukin-1 receptor homology (TIR) domain"/>
    <property type="match status" value="1"/>
</dbReference>
<dbReference type="EMBL" id="JAYMYQ010000009">
    <property type="protein sequence ID" value="KAK7314156.1"/>
    <property type="molecule type" value="Genomic_DNA"/>
</dbReference>
<dbReference type="GO" id="GO:0043531">
    <property type="term" value="F:ADP binding"/>
    <property type="evidence" value="ECO:0007669"/>
    <property type="project" value="InterPro"/>
</dbReference>
<dbReference type="Pfam" id="PF23282">
    <property type="entry name" value="WHD_ROQ1"/>
    <property type="match status" value="1"/>
</dbReference>
<dbReference type="InterPro" id="IPR032675">
    <property type="entry name" value="LRR_dom_sf"/>
</dbReference>
<dbReference type="Gene3D" id="3.80.10.10">
    <property type="entry name" value="Ribonuclease Inhibitor"/>
    <property type="match status" value="1"/>
</dbReference>
<dbReference type="SUPFAM" id="SSF52200">
    <property type="entry name" value="Toll/Interleukin receptor TIR domain"/>
    <property type="match status" value="1"/>
</dbReference>
<keyword evidence="3" id="KW-0611">Plant defense</keyword>
<evidence type="ECO:0000313" key="6">
    <source>
        <dbReference type="EMBL" id="KAK7314156.1"/>
    </source>
</evidence>